<dbReference type="NCBIfam" id="TIGR03113">
    <property type="entry name" value="exosort_XrtB"/>
    <property type="match status" value="1"/>
</dbReference>
<name>K9DPK1_9BURK</name>
<feature type="compositionally biased region" description="Pro residues" evidence="8">
    <location>
        <begin position="318"/>
        <end position="330"/>
    </location>
</feature>
<feature type="transmembrane region" description="Helical" evidence="9">
    <location>
        <begin position="206"/>
        <end position="228"/>
    </location>
</feature>
<keyword evidence="11" id="KW-1185">Reference proteome</keyword>
<evidence type="ECO:0000256" key="8">
    <source>
        <dbReference type="SAM" id="MobiDB-lite"/>
    </source>
</evidence>
<dbReference type="InterPro" id="IPR019127">
    <property type="entry name" value="Exosortase"/>
</dbReference>
<comment type="subcellular location">
    <subcellularLocation>
        <location evidence="1">Cell membrane</location>
        <topology evidence="1">Multi-pass membrane protein</topology>
    </subcellularLocation>
</comment>
<dbReference type="Proteomes" id="UP000009874">
    <property type="component" value="Unassembled WGS sequence"/>
</dbReference>
<feature type="compositionally biased region" description="Pro residues" evidence="8">
    <location>
        <begin position="10"/>
        <end position="20"/>
    </location>
</feature>
<dbReference type="HOGENOM" id="CLU_065975_1_0_4"/>
<evidence type="ECO:0000256" key="9">
    <source>
        <dbReference type="SAM" id="Phobius"/>
    </source>
</evidence>
<feature type="region of interest" description="Disordered" evidence="8">
    <location>
        <begin position="1"/>
        <end position="27"/>
    </location>
</feature>
<keyword evidence="2" id="KW-1003">Cell membrane</keyword>
<dbReference type="InterPro" id="IPR026392">
    <property type="entry name" value="Exo/Archaeosortase_dom"/>
</dbReference>
<evidence type="ECO:0000313" key="11">
    <source>
        <dbReference type="Proteomes" id="UP000009874"/>
    </source>
</evidence>
<dbReference type="EMBL" id="AGZI01000049">
    <property type="protein sequence ID" value="EKU80712.1"/>
    <property type="molecule type" value="Genomic_DNA"/>
</dbReference>
<keyword evidence="4 9" id="KW-0812">Transmembrane</keyword>
<evidence type="ECO:0000256" key="3">
    <source>
        <dbReference type="ARBA" id="ARBA00022670"/>
    </source>
</evidence>
<evidence type="ECO:0000256" key="4">
    <source>
        <dbReference type="ARBA" id="ARBA00022692"/>
    </source>
</evidence>
<feature type="transmembrane region" description="Helical" evidence="9">
    <location>
        <begin position="147"/>
        <end position="170"/>
    </location>
</feature>
<comment type="caution">
    <text evidence="10">The sequence shown here is derived from an EMBL/GenBank/DDBJ whole genome shotgun (WGS) entry which is preliminary data.</text>
</comment>
<dbReference type="InterPro" id="IPR013426">
    <property type="entry name" value="EpsH-like"/>
</dbReference>
<evidence type="ECO:0000256" key="5">
    <source>
        <dbReference type="ARBA" id="ARBA00022801"/>
    </source>
</evidence>
<dbReference type="OrthoDB" id="597443at2"/>
<evidence type="ECO:0000256" key="7">
    <source>
        <dbReference type="ARBA" id="ARBA00023136"/>
    </source>
</evidence>
<dbReference type="NCBIfam" id="TIGR02602">
    <property type="entry name" value="8TM_EpsH"/>
    <property type="match status" value="1"/>
</dbReference>
<dbReference type="GO" id="GO:0008233">
    <property type="term" value="F:peptidase activity"/>
    <property type="evidence" value="ECO:0007669"/>
    <property type="project" value="UniProtKB-KW"/>
</dbReference>
<dbReference type="Pfam" id="PF09721">
    <property type="entry name" value="Exosortase_EpsH"/>
    <property type="match status" value="1"/>
</dbReference>
<keyword evidence="5" id="KW-0378">Hydrolase</keyword>
<gene>
    <name evidence="10" type="ORF">HMPREF9710_03879</name>
</gene>
<feature type="region of interest" description="Disordered" evidence="8">
    <location>
        <begin position="311"/>
        <end position="338"/>
    </location>
</feature>
<dbReference type="NCBIfam" id="TIGR04178">
    <property type="entry name" value="exo_archaeo"/>
    <property type="match status" value="1"/>
</dbReference>
<dbReference type="InterPro" id="IPR017544">
    <property type="entry name" value="Exosortase-2"/>
</dbReference>
<evidence type="ECO:0000256" key="1">
    <source>
        <dbReference type="ARBA" id="ARBA00004651"/>
    </source>
</evidence>
<feature type="transmembrane region" description="Helical" evidence="9">
    <location>
        <begin position="96"/>
        <end position="113"/>
    </location>
</feature>
<feature type="transmembrane region" description="Helical" evidence="9">
    <location>
        <begin position="240"/>
        <end position="268"/>
    </location>
</feature>
<feature type="transmembrane region" description="Helical" evidence="9">
    <location>
        <begin position="120"/>
        <end position="141"/>
    </location>
</feature>
<dbReference type="PATRIC" id="fig|883126.3.peg.3904"/>
<protein>
    <submittedName>
        <fullName evidence="10">Exosortase 2</fullName>
    </submittedName>
</protein>
<dbReference type="AlphaFoldDB" id="K9DPK1"/>
<keyword evidence="7 9" id="KW-0472">Membrane</keyword>
<keyword evidence="6 9" id="KW-1133">Transmembrane helix</keyword>
<feature type="transmembrane region" description="Helical" evidence="9">
    <location>
        <begin position="280"/>
        <end position="304"/>
    </location>
</feature>
<proteinExistence type="predicted"/>
<dbReference type="GO" id="GO:0006508">
    <property type="term" value="P:proteolysis"/>
    <property type="evidence" value="ECO:0007669"/>
    <property type="project" value="UniProtKB-KW"/>
</dbReference>
<evidence type="ECO:0000313" key="10">
    <source>
        <dbReference type="EMBL" id="EKU80712.1"/>
    </source>
</evidence>
<evidence type="ECO:0000256" key="6">
    <source>
        <dbReference type="ARBA" id="ARBA00022989"/>
    </source>
</evidence>
<evidence type="ECO:0000256" key="2">
    <source>
        <dbReference type="ARBA" id="ARBA00022475"/>
    </source>
</evidence>
<accession>K9DPK1</accession>
<keyword evidence="3" id="KW-0645">Protease</keyword>
<dbReference type="eggNOG" id="COG1269">
    <property type="taxonomic scope" value="Bacteria"/>
</dbReference>
<sequence length="338" mass="36749">MDPRHGVHPGPGPGPGPGPDPGRDPGLGAGLRQALPEWWPVMLGLALLFGPTFRDLFSGAWIGEEQGHGPIIFALSLWLIWRKWPEVRAASAPPRPHWIGWAVLVFGLGIHLLGRSQKILMFEVASILAVLAATVLLKLGARALRLLWFPFFFMLFMVPLPSELVAAVTMPMKMAVSWATEHLLFAAGCPISRSGVVLQIGQYQLLVADACAGLQTLLTLEALGLFYLNLMRHPSAFRNLALAILIVPVSFTANVIRVIALTLITYYFGDAAGQGFLHGFAGMVLFVTALLMILALDAALQWFIKRREQPRHPGHGWPNPPNSPNSPNSPSPLRGGAR</sequence>
<dbReference type="RefSeq" id="WP_005669161.1">
    <property type="nucleotide sequence ID" value="NZ_JH992924.1"/>
</dbReference>
<dbReference type="GO" id="GO:0005886">
    <property type="term" value="C:plasma membrane"/>
    <property type="evidence" value="ECO:0007669"/>
    <property type="project" value="UniProtKB-SubCell"/>
</dbReference>
<reference evidence="10 11" key="1">
    <citation type="submission" date="2012-09" db="EMBL/GenBank/DDBJ databases">
        <title>The Genome Sequence of Massilia timonae CCUG 45783.</title>
        <authorList>
            <consortium name="The Broad Institute Genome Sequencing Platform"/>
            <person name="Earl A."/>
            <person name="Ward D."/>
            <person name="Feldgarden M."/>
            <person name="Gevers D."/>
            <person name="Huys G."/>
            <person name="Walker B."/>
            <person name="Young S.K."/>
            <person name="Zeng Q."/>
            <person name="Gargeya S."/>
            <person name="Fitzgerald M."/>
            <person name="Haas B."/>
            <person name="Abouelleil A."/>
            <person name="Alvarado L."/>
            <person name="Arachchi H.M."/>
            <person name="Berlin A.M."/>
            <person name="Chapman S.B."/>
            <person name="Goldberg J."/>
            <person name="Griggs A."/>
            <person name="Gujja S."/>
            <person name="Hansen M."/>
            <person name="Howarth C."/>
            <person name="Imamovic A."/>
            <person name="Larimer J."/>
            <person name="McCowen C."/>
            <person name="Montmayeur A."/>
            <person name="Murphy C."/>
            <person name="Neiman D."/>
            <person name="Pearson M."/>
            <person name="Priest M."/>
            <person name="Roberts A."/>
            <person name="Saif S."/>
            <person name="Shea T."/>
            <person name="Sisk P."/>
            <person name="Sykes S."/>
            <person name="Wortman J."/>
            <person name="Nusbaum C."/>
            <person name="Birren B."/>
        </authorList>
    </citation>
    <scope>NUCLEOTIDE SEQUENCE [LARGE SCALE GENOMIC DNA]</scope>
    <source>
        <strain evidence="10 11">CCUG 45783</strain>
    </source>
</reference>
<organism evidence="10 11">
    <name type="scientific">Massilia timonae CCUG 45783</name>
    <dbReference type="NCBI Taxonomy" id="883126"/>
    <lineage>
        <taxon>Bacteria</taxon>
        <taxon>Pseudomonadati</taxon>
        <taxon>Pseudomonadota</taxon>
        <taxon>Betaproteobacteria</taxon>
        <taxon>Burkholderiales</taxon>
        <taxon>Oxalobacteraceae</taxon>
        <taxon>Telluria group</taxon>
        <taxon>Massilia</taxon>
    </lineage>
</organism>
<dbReference type="STRING" id="47229.LO55_5142"/>